<sequence length="139" mass="14338">MKSSAPRGDRGGRDHRGRAHPVRQPPGAAATPFGPGRDHFATERLLEASGLPWTSLRNGFSAHSIGWLTGPWQRTGRIGVPADGPVSWTAREDAAEATAAILTSGGAGNDGPVTLTAPDAPTLEQVAAIASELSGREIA</sequence>
<name>A0ABS5TKG0_9ACTN</name>
<reference evidence="2 3" key="1">
    <citation type="submission" date="2021-05" db="EMBL/GenBank/DDBJ databases">
        <title>Kineosporia and Streptomyces sp. nov. two new marine actinobacteria isolated from Coral.</title>
        <authorList>
            <person name="Buangrab K."/>
            <person name="Sutthacheep M."/>
            <person name="Yeemin T."/>
            <person name="Harunari E."/>
            <person name="Igarashi Y."/>
            <person name="Kanchanasin P."/>
            <person name="Tanasupawat S."/>
            <person name="Phongsopitanun W."/>
        </authorList>
    </citation>
    <scope>NUCLEOTIDE SEQUENCE [LARGE SCALE GENOMIC DNA]</scope>
    <source>
        <strain evidence="2 3">J2-2</strain>
    </source>
</reference>
<dbReference type="Gene3D" id="3.40.50.720">
    <property type="entry name" value="NAD(P)-binding Rossmann-like Domain"/>
    <property type="match status" value="1"/>
</dbReference>
<dbReference type="InterPro" id="IPR052718">
    <property type="entry name" value="NmrA-type_oxidoreductase"/>
</dbReference>
<proteinExistence type="predicted"/>
<organism evidence="2 3">
    <name type="scientific">Kineosporia corallincola</name>
    <dbReference type="NCBI Taxonomy" id="2835133"/>
    <lineage>
        <taxon>Bacteria</taxon>
        <taxon>Bacillati</taxon>
        <taxon>Actinomycetota</taxon>
        <taxon>Actinomycetes</taxon>
        <taxon>Kineosporiales</taxon>
        <taxon>Kineosporiaceae</taxon>
        <taxon>Kineosporia</taxon>
    </lineage>
</organism>
<dbReference type="Gene3D" id="3.90.25.10">
    <property type="entry name" value="UDP-galactose 4-epimerase, domain 1"/>
    <property type="match status" value="1"/>
</dbReference>
<protein>
    <submittedName>
        <fullName evidence="2">Uncharacterized protein</fullName>
    </submittedName>
</protein>
<accession>A0ABS5TKG0</accession>
<feature type="compositionally biased region" description="Low complexity" evidence="1">
    <location>
        <begin position="25"/>
        <end position="35"/>
    </location>
</feature>
<dbReference type="RefSeq" id="WP_214157953.1">
    <property type="nucleotide sequence ID" value="NZ_JAHBAY010000009.1"/>
</dbReference>
<evidence type="ECO:0000313" key="3">
    <source>
        <dbReference type="Proteomes" id="UP001197247"/>
    </source>
</evidence>
<dbReference type="EMBL" id="JAHBAY010000009">
    <property type="protein sequence ID" value="MBT0771587.1"/>
    <property type="molecule type" value="Genomic_DNA"/>
</dbReference>
<keyword evidence="3" id="KW-1185">Reference proteome</keyword>
<evidence type="ECO:0000313" key="2">
    <source>
        <dbReference type="EMBL" id="MBT0771587.1"/>
    </source>
</evidence>
<dbReference type="SUPFAM" id="SSF51735">
    <property type="entry name" value="NAD(P)-binding Rossmann-fold domains"/>
    <property type="match status" value="1"/>
</dbReference>
<feature type="region of interest" description="Disordered" evidence="1">
    <location>
        <begin position="1"/>
        <end position="38"/>
    </location>
</feature>
<dbReference type="PANTHER" id="PTHR47129">
    <property type="entry name" value="QUINONE OXIDOREDUCTASE 2"/>
    <property type="match status" value="1"/>
</dbReference>
<comment type="caution">
    <text evidence="2">The sequence shown here is derived from an EMBL/GenBank/DDBJ whole genome shotgun (WGS) entry which is preliminary data.</text>
</comment>
<gene>
    <name evidence="2" type="ORF">KIH74_21795</name>
</gene>
<dbReference type="Proteomes" id="UP001197247">
    <property type="component" value="Unassembled WGS sequence"/>
</dbReference>
<dbReference type="PANTHER" id="PTHR47129:SF1">
    <property type="entry name" value="NMRA-LIKE DOMAIN-CONTAINING PROTEIN"/>
    <property type="match status" value="1"/>
</dbReference>
<dbReference type="InterPro" id="IPR036291">
    <property type="entry name" value="NAD(P)-bd_dom_sf"/>
</dbReference>
<evidence type="ECO:0000256" key="1">
    <source>
        <dbReference type="SAM" id="MobiDB-lite"/>
    </source>
</evidence>